<organism evidence="2 3">
    <name type="scientific">Candidatus Harrisonbacteria bacterium RIFCSPLOWO2_01_FULL_40_28</name>
    <dbReference type="NCBI Taxonomy" id="1798406"/>
    <lineage>
        <taxon>Bacteria</taxon>
        <taxon>Candidatus Harrisoniibacteriota</taxon>
    </lineage>
</organism>
<reference evidence="2 3" key="1">
    <citation type="journal article" date="2016" name="Nat. Commun.">
        <title>Thousands of microbial genomes shed light on interconnected biogeochemical processes in an aquifer system.</title>
        <authorList>
            <person name="Anantharaman K."/>
            <person name="Brown C.T."/>
            <person name="Hug L.A."/>
            <person name="Sharon I."/>
            <person name="Castelle C.J."/>
            <person name="Probst A.J."/>
            <person name="Thomas B.C."/>
            <person name="Singh A."/>
            <person name="Wilkins M.J."/>
            <person name="Karaoz U."/>
            <person name="Brodie E.L."/>
            <person name="Williams K.H."/>
            <person name="Hubbard S.S."/>
            <person name="Banfield J.F."/>
        </authorList>
    </citation>
    <scope>NUCLEOTIDE SEQUENCE [LARGE SCALE GENOMIC DNA]</scope>
</reference>
<sequence length="431" mass="47272">MFSRSQRIVIGIVGSIIFFFGLVFTGVIPGLRVGPEDQLKAELSVWGVEESSIVDPLIKGFNAVYPGVKVSYKKVDSALYESSLVDALAAGNGPDVFVIDNTWVPKHYNKLYPVPEAMLTLQSFRELFPRIAEQDFAADGVIFSLPLYIDTLALFYNKDIFDNEGIVAPPRDWQEVINLIPRLRALTSLGRIERAAIALGGSKRSIDNMLDIISTLMLQSGTEMVSDDFTQATFANAIGKEAFNFYLKFSDPKNAAYTWNDSVGSALNAFADQRTAMLVHYEGALKYVKTRNPFLRIGVASFPQPRGVIQSVAGARYLGLSVSHQTQYPEAALRFVLHLATEASALKEYMRLGNHSPALRTLIAEYGNNGEAGVFAKQALIARSWPQVDSEKTADIFSQAVSAVLGGRLPGNSALEEAEARVTSLMNQRAQ</sequence>
<dbReference type="PANTHER" id="PTHR43649">
    <property type="entry name" value="ARABINOSE-BINDING PROTEIN-RELATED"/>
    <property type="match status" value="1"/>
</dbReference>
<keyword evidence="1" id="KW-0472">Membrane</keyword>
<dbReference type="EMBL" id="MHJI01000006">
    <property type="protein sequence ID" value="OGY66410.1"/>
    <property type="molecule type" value="Genomic_DNA"/>
</dbReference>
<evidence type="ECO:0000313" key="2">
    <source>
        <dbReference type="EMBL" id="OGY66410.1"/>
    </source>
</evidence>
<dbReference type="Gene3D" id="3.40.190.10">
    <property type="entry name" value="Periplasmic binding protein-like II"/>
    <property type="match status" value="1"/>
</dbReference>
<protein>
    <recommendedName>
        <fullName evidence="4">ABC transporter substrate-binding protein</fullName>
    </recommendedName>
</protein>
<dbReference type="Pfam" id="PF01547">
    <property type="entry name" value="SBP_bac_1"/>
    <property type="match status" value="1"/>
</dbReference>
<proteinExistence type="predicted"/>
<dbReference type="AlphaFoldDB" id="A0A1G1ZRM4"/>
<evidence type="ECO:0008006" key="4">
    <source>
        <dbReference type="Google" id="ProtNLM"/>
    </source>
</evidence>
<dbReference type="SUPFAM" id="SSF53850">
    <property type="entry name" value="Periplasmic binding protein-like II"/>
    <property type="match status" value="1"/>
</dbReference>
<dbReference type="InterPro" id="IPR050490">
    <property type="entry name" value="Bact_solute-bd_prot1"/>
</dbReference>
<evidence type="ECO:0000313" key="3">
    <source>
        <dbReference type="Proteomes" id="UP000178517"/>
    </source>
</evidence>
<gene>
    <name evidence="2" type="ORF">A3A04_00255</name>
</gene>
<dbReference type="PANTHER" id="PTHR43649:SF12">
    <property type="entry name" value="DIACETYLCHITOBIOSE BINDING PROTEIN DASA"/>
    <property type="match status" value="1"/>
</dbReference>
<feature type="transmembrane region" description="Helical" evidence="1">
    <location>
        <begin position="7"/>
        <end position="31"/>
    </location>
</feature>
<keyword evidence="1" id="KW-0812">Transmembrane</keyword>
<keyword evidence="1" id="KW-1133">Transmembrane helix</keyword>
<dbReference type="InterPro" id="IPR006059">
    <property type="entry name" value="SBP"/>
</dbReference>
<evidence type="ECO:0000256" key="1">
    <source>
        <dbReference type="SAM" id="Phobius"/>
    </source>
</evidence>
<comment type="caution">
    <text evidence="2">The sequence shown here is derived from an EMBL/GenBank/DDBJ whole genome shotgun (WGS) entry which is preliminary data.</text>
</comment>
<dbReference type="Proteomes" id="UP000178517">
    <property type="component" value="Unassembled WGS sequence"/>
</dbReference>
<dbReference type="STRING" id="1798406.A3A04_00255"/>
<name>A0A1G1ZRM4_9BACT</name>
<accession>A0A1G1ZRM4</accession>